<accession>A0A809RRY4</accession>
<organism evidence="2 3">
    <name type="scientific">Mycoplasmopsis felis</name>
    <dbReference type="NCBI Taxonomy" id="33923"/>
    <lineage>
        <taxon>Bacteria</taxon>
        <taxon>Bacillati</taxon>
        <taxon>Mycoplasmatota</taxon>
        <taxon>Mycoplasmoidales</taxon>
        <taxon>Metamycoplasmataceae</taxon>
        <taxon>Mycoplasmopsis</taxon>
    </lineage>
</organism>
<dbReference type="KEGG" id="mfel:JPM2_3980"/>
<sequence length="94" mass="11486">MIYSKTTKFIVPNNKLKEFLEILKKIVHKIRIQETNLSFEYGLEKQKNVLLIERWSTKEDFHNFYKKQDIIDDFKSLENNCLKFSILFELEIKR</sequence>
<dbReference type="EMBL" id="AP022325">
    <property type="protein sequence ID" value="BBU47705.1"/>
    <property type="molecule type" value="Genomic_DNA"/>
</dbReference>
<protein>
    <recommendedName>
        <fullName evidence="1">ABM domain-containing protein</fullName>
    </recommendedName>
</protein>
<dbReference type="AlphaFoldDB" id="A0A809RRY4"/>
<dbReference type="SUPFAM" id="SSF54909">
    <property type="entry name" value="Dimeric alpha+beta barrel"/>
    <property type="match status" value="1"/>
</dbReference>
<feature type="domain" description="ABM" evidence="1">
    <location>
        <begin position="7"/>
        <end position="64"/>
    </location>
</feature>
<name>A0A809RRY4_9BACT</name>
<evidence type="ECO:0000313" key="3">
    <source>
        <dbReference type="Proteomes" id="UP000464317"/>
    </source>
</evidence>
<reference evidence="2 3" key="1">
    <citation type="submission" date="2020-01" db="EMBL/GenBank/DDBJ databases">
        <title>Complete genome sequence of Mycoplasma felis strain Myco-2.</title>
        <authorList>
            <person name="Kinoshita Y."/>
            <person name="Niwa H."/>
            <person name="Uchida-Fujii E."/>
            <person name="Nukada T."/>
        </authorList>
    </citation>
    <scope>NUCLEOTIDE SEQUENCE [LARGE SCALE GENOMIC DNA]</scope>
    <source>
        <strain evidence="2 3">Myco-2</strain>
    </source>
</reference>
<dbReference type="RefSeq" id="WP_161553165.1">
    <property type="nucleotide sequence ID" value="NZ_AP022325.1"/>
</dbReference>
<evidence type="ECO:0000259" key="1">
    <source>
        <dbReference type="Pfam" id="PF03992"/>
    </source>
</evidence>
<gene>
    <name evidence="2" type="ORF">JPM2_3980</name>
</gene>
<dbReference type="InterPro" id="IPR007138">
    <property type="entry name" value="ABM_dom"/>
</dbReference>
<dbReference type="InterPro" id="IPR011008">
    <property type="entry name" value="Dimeric_a/b-barrel"/>
</dbReference>
<dbReference type="Gene3D" id="3.30.70.100">
    <property type="match status" value="1"/>
</dbReference>
<proteinExistence type="predicted"/>
<dbReference type="Pfam" id="PF03992">
    <property type="entry name" value="ABM"/>
    <property type="match status" value="1"/>
</dbReference>
<keyword evidence="3" id="KW-1185">Reference proteome</keyword>
<evidence type="ECO:0000313" key="2">
    <source>
        <dbReference type="EMBL" id="BBU47705.1"/>
    </source>
</evidence>
<dbReference type="Proteomes" id="UP000464317">
    <property type="component" value="Chromosome"/>
</dbReference>